<evidence type="ECO:0000256" key="3">
    <source>
        <dbReference type="ARBA" id="ARBA00012565"/>
    </source>
</evidence>
<protein>
    <recommendedName>
        <fullName evidence="3">leucyl aminopeptidase</fullName>
        <ecNumber evidence="3">3.4.11.1</ecNumber>
    </recommendedName>
</protein>
<name>A0A6J7FJE6_9ZZZZ</name>
<accession>A0A6J7FJE6</accession>
<dbReference type="Pfam" id="PF02789">
    <property type="entry name" value="Peptidase_M17_N"/>
    <property type="match status" value="1"/>
</dbReference>
<dbReference type="InterPro" id="IPR000819">
    <property type="entry name" value="Peptidase_M17_C"/>
</dbReference>
<dbReference type="InterPro" id="IPR043472">
    <property type="entry name" value="Macro_dom-like"/>
</dbReference>
<sequence length="494" mass="50184">MTLTLATTQSSTTTCDALIVALMPKGKTGLELATHGITAAQSAKLLAALKALGATGRSGEVTKVTGITGIKAEVVVAVGVGDLRKKVNLDQIGAGLGNAIRALAGTKKVAIASPPEADLLRATALGAALGAYSFTAFKSDPTKAPAPVSSIVLLVPAPATAEQKAIVAEINVIAAAVNLSRDLVNTPPNALAPADLAAQAKHAVSALPVKVTIWDEKALKRDGCGGILAVGQGSANPPRLVKMEYAPRGATVKLHIVGKGITFDTGGISIKPAAGMDEMKGDMGGAAAIVGAMQAIATLGLNIKVTGWIPSAENMPSGTAQRPGDVITMFGGKTVEVLNTDAEGRLVLADALGMAALEKPDLIIDAATLTGAQRVALGSRLAGVMANDDESRALVCQAAELAGESMWPMPLPEDLRPSIDSATADIANIGDRFGGMLSAGIFLKEFIPEGQKWVHIDIAGPSFNDKGAYGYTPKGGTGSAVRTFVQVAKNLAAE</sequence>
<evidence type="ECO:0000256" key="5">
    <source>
        <dbReference type="ARBA" id="ARBA00022670"/>
    </source>
</evidence>
<dbReference type="Pfam" id="PF00883">
    <property type="entry name" value="Peptidase_M17"/>
    <property type="match status" value="1"/>
</dbReference>
<dbReference type="PANTHER" id="PTHR11963">
    <property type="entry name" value="LEUCINE AMINOPEPTIDASE-RELATED"/>
    <property type="match status" value="1"/>
</dbReference>
<gene>
    <name evidence="8" type="ORF">UFOPK3495_00484</name>
    <name evidence="9" type="ORF">UFOPK4237_01040</name>
</gene>
<dbReference type="GO" id="GO:0005737">
    <property type="term" value="C:cytoplasm"/>
    <property type="evidence" value="ECO:0007669"/>
    <property type="project" value="InterPro"/>
</dbReference>
<evidence type="ECO:0000256" key="2">
    <source>
        <dbReference type="ARBA" id="ARBA00009528"/>
    </source>
</evidence>
<evidence type="ECO:0000256" key="1">
    <source>
        <dbReference type="ARBA" id="ARBA00000135"/>
    </source>
</evidence>
<evidence type="ECO:0000256" key="4">
    <source>
        <dbReference type="ARBA" id="ARBA00022438"/>
    </source>
</evidence>
<dbReference type="GO" id="GO:0006508">
    <property type="term" value="P:proteolysis"/>
    <property type="evidence" value="ECO:0007669"/>
    <property type="project" value="UniProtKB-KW"/>
</dbReference>
<evidence type="ECO:0000313" key="9">
    <source>
        <dbReference type="EMBL" id="CAB5039777.1"/>
    </source>
</evidence>
<dbReference type="PRINTS" id="PR00481">
    <property type="entry name" value="LAMNOPPTDASE"/>
</dbReference>
<dbReference type="EMBL" id="CAFBPZ010000068">
    <property type="protein sequence ID" value="CAB5039777.1"/>
    <property type="molecule type" value="Genomic_DNA"/>
</dbReference>
<dbReference type="GO" id="GO:0070006">
    <property type="term" value="F:metalloaminopeptidase activity"/>
    <property type="evidence" value="ECO:0007669"/>
    <property type="project" value="InterPro"/>
</dbReference>
<dbReference type="EC" id="3.4.11.1" evidence="3"/>
<dbReference type="Gene3D" id="3.40.220.10">
    <property type="entry name" value="Leucine Aminopeptidase, subunit E, domain 1"/>
    <property type="match status" value="1"/>
</dbReference>
<dbReference type="EMBL" id="CAFBMC010000017">
    <property type="protein sequence ID" value="CAB4892559.1"/>
    <property type="molecule type" value="Genomic_DNA"/>
</dbReference>
<dbReference type="HAMAP" id="MF_00181">
    <property type="entry name" value="Cytosol_peptidase_M17"/>
    <property type="match status" value="1"/>
</dbReference>
<dbReference type="Gene3D" id="3.40.630.10">
    <property type="entry name" value="Zn peptidases"/>
    <property type="match status" value="1"/>
</dbReference>
<keyword evidence="6" id="KW-0378">Hydrolase</keyword>
<dbReference type="SUPFAM" id="SSF53187">
    <property type="entry name" value="Zn-dependent exopeptidases"/>
    <property type="match status" value="1"/>
</dbReference>
<dbReference type="InterPro" id="IPR011356">
    <property type="entry name" value="Leucine_aapep/pepB"/>
</dbReference>
<dbReference type="PROSITE" id="PS00631">
    <property type="entry name" value="CYTOSOL_AP"/>
    <property type="match status" value="1"/>
</dbReference>
<organism evidence="8">
    <name type="scientific">freshwater metagenome</name>
    <dbReference type="NCBI Taxonomy" id="449393"/>
    <lineage>
        <taxon>unclassified sequences</taxon>
        <taxon>metagenomes</taxon>
        <taxon>ecological metagenomes</taxon>
    </lineage>
</organism>
<dbReference type="InterPro" id="IPR023042">
    <property type="entry name" value="Peptidase_M17_leu_NH2_pept"/>
</dbReference>
<dbReference type="NCBIfam" id="NF002073">
    <property type="entry name" value="PRK00913.1-2"/>
    <property type="match status" value="1"/>
</dbReference>
<evidence type="ECO:0000313" key="8">
    <source>
        <dbReference type="EMBL" id="CAB4892559.1"/>
    </source>
</evidence>
<dbReference type="PANTHER" id="PTHR11963:SF23">
    <property type="entry name" value="CYTOSOL AMINOPEPTIDASE"/>
    <property type="match status" value="1"/>
</dbReference>
<dbReference type="CDD" id="cd00433">
    <property type="entry name" value="Peptidase_M17"/>
    <property type="match status" value="1"/>
</dbReference>
<comment type="similarity">
    <text evidence="2">Belongs to the peptidase M17 family.</text>
</comment>
<evidence type="ECO:0000256" key="6">
    <source>
        <dbReference type="ARBA" id="ARBA00022801"/>
    </source>
</evidence>
<comment type="catalytic activity">
    <reaction evidence="1">
        <text>Release of an N-terminal amino acid, Xaa-|-Yaa-, in which Xaa is preferably Leu, but may be other amino acids including Pro although not Arg or Lys, and Yaa may be Pro. Amino acid amides and methyl esters are also readily hydrolyzed, but rates on arylamides are exceedingly low.</text>
        <dbReference type="EC" id="3.4.11.1"/>
    </reaction>
</comment>
<keyword evidence="4" id="KW-0031">Aminopeptidase</keyword>
<feature type="domain" description="Cytosol aminopeptidase" evidence="7">
    <location>
        <begin position="339"/>
        <end position="346"/>
    </location>
</feature>
<dbReference type="SUPFAM" id="SSF52949">
    <property type="entry name" value="Macro domain-like"/>
    <property type="match status" value="1"/>
</dbReference>
<dbReference type="InterPro" id="IPR008283">
    <property type="entry name" value="Peptidase_M17_N"/>
</dbReference>
<dbReference type="GO" id="GO:0030145">
    <property type="term" value="F:manganese ion binding"/>
    <property type="evidence" value="ECO:0007669"/>
    <property type="project" value="InterPro"/>
</dbReference>
<evidence type="ECO:0000259" key="7">
    <source>
        <dbReference type="PROSITE" id="PS00631"/>
    </source>
</evidence>
<proteinExistence type="inferred from homology"/>
<dbReference type="AlphaFoldDB" id="A0A6J7FJE6"/>
<reference evidence="8" key="1">
    <citation type="submission" date="2020-05" db="EMBL/GenBank/DDBJ databases">
        <authorList>
            <person name="Chiriac C."/>
            <person name="Salcher M."/>
            <person name="Ghai R."/>
            <person name="Kavagutti S V."/>
        </authorList>
    </citation>
    <scope>NUCLEOTIDE SEQUENCE</scope>
</reference>
<keyword evidence="5" id="KW-0645">Protease</keyword>